<dbReference type="InterPro" id="IPR003891">
    <property type="entry name" value="Initiation_fac_eIF4g_MI"/>
</dbReference>
<dbReference type="PROSITE" id="PS51366">
    <property type="entry name" value="MI"/>
    <property type="match status" value="1"/>
</dbReference>
<comment type="similarity">
    <text evidence="3">Belongs to the eukaryotic initiation factor 4G family.</text>
</comment>
<dbReference type="PROSITE" id="PS00205">
    <property type="entry name" value="TRANSFERRIN_LIKE_1"/>
    <property type="match status" value="1"/>
</dbReference>
<comment type="caution">
    <text evidence="18">The sequence shown here is derived from an EMBL/GenBank/DDBJ whole genome shotgun (WGS) entry which is preliminary data.</text>
</comment>
<dbReference type="GO" id="GO:0003729">
    <property type="term" value="F:mRNA binding"/>
    <property type="evidence" value="ECO:0007669"/>
    <property type="project" value="TreeGrafter"/>
</dbReference>
<keyword evidence="10" id="KW-0694">RNA-binding</keyword>
<dbReference type="InterPro" id="IPR001156">
    <property type="entry name" value="Transferrin-like_dom"/>
</dbReference>
<feature type="coiled-coil region" evidence="12">
    <location>
        <begin position="1410"/>
        <end position="1456"/>
    </location>
</feature>
<dbReference type="PROSITE" id="PS51363">
    <property type="entry name" value="W2"/>
    <property type="match status" value="1"/>
</dbReference>
<evidence type="ECO:0000256" key="13">
    <source>
        <dbReference type="SAM" id="MobiDB-lite"/>
    </source>
</evidence>
<dbReference type="InterPro" id="IPR018195">
    <property type="entry name" value="Transferrin_Fe_BS"/>
</dbReference>
<feature type="region of interest" description="Disordered" evidence="13">
    <location>
        <begin position="1219"/>
        <end position="1268"/>
    </location>
</feature>
<evidence type="ECO:0000256" key="7">
    <source>
        <dbReference type="ARBA" id="ARBA00022553"/>
    </source>
</evidence>
<feature type="signal peptide" evidence="14">
    <location>
        <begin position="1"/>
        <end position="18"/>
    </location>
</feature>
<dbReference type="EMBL" id="VEVO01000001">
    <property type="protein sequence ID" value="KAF0046955.1"/>
    <property type="molecule type" value="Genomic_DNA"/>
</dbReference>
<reference evidence="18 19" key="1">
    <citation type="submission" date="2019-06" db="EMBL/GenBank/DDBJ databases">
        <title>Draft genomes of female and male turbot (Scophthalmus maximus).</title>
        <authorList>
            <person name="Xu H."/>
            <person name="Xu X.-W."/>
            <person name="Shao C."/>
            <person name="Chen S."/>
        </authorList>
    </citation>
    <scope>NUCLEOTIDE SEQUENCE [LARGE SCALE GENOMIC DNA]</scope>
    <source>
        <strain evidence="18">Ysfricsl-2016a</strain>
        <tissue evidence="18">Blood</tissue>
    </source>
</reference>
<feature type="compositionally biased region" description="Pro residues" evidence="13">
    <location>
        <begin position="771"/>
        <end position="782"/>
    </location>
</feature>
<evidence type="ECO:0000256" key="4">
    <source>
        <dbReference type="ARBA" id="ARBA00016768"/>
    </source>
</evidence>
<dbReference type="SUPFAM" id="SSF53850">
    <property type="entry name" value="Periplasmic binding protein-like II"/>
    <property type="match status" value="2"/>
</dbReference>
<dbReference type="FunFam" id="1.25.40.180:FF:000003">
    <property type="entry name" value="Putative eukaryotic translation initiation factor 4 gamma 1"/>
    <property type="match status" value="1"/>
</dbReference>
<evidence type="ECO:0000313" key="19">
    <source>
        <dbReference type="Proteomes" id="UP000438429"/>
    </source>
</evidence>
<dbReference type="InterPro" id="IPR003307">
    <property type="entry name" value="W2_domain"/>
</dbReference>
<feature type="compositionally biased region" description="Basic and acidic residues" evidence="13">
    <location>
        <begin position="1160"/>
        <end position="1177"/>
    </location>
</feature>
<feature type="compositionally biased region" description="Gly residues" evidence="13">
    <location>
        <begin position="1670"/>
        <end position="1684"/>
    </location>
</feature>
<dbReference type="FunFam" id="1.25.40.180:FF:000001">
    <property type="entry name" value="Eukaryotic translation initiation factor 4 gamma, 3, putative"/>
    <property type="match status" value="1"/>
</dbReference>
<keyword evidence="12" id="KW-0175">Coiled coil</keyword>
<evidence type="ECO:0000256" key="9">
    <source>
        <dbReference type="ARBA" id="ARBA00022845"/>
    </source>
</evidence>
<dbReference type="Proteomes" id="UP000438429">
    <property type="component" value="Unassembled WGS sequence"/>
</dbReference>
<feature type="compositionally biased region" description="Low complexity" evidence="13">
    <location>
        <begin position="998"/>
        <end position="1010"/>
    </location>
</feature>
<feature type="region of interest" description="Disordered" evidence="13">
    <location>
        <begin position="1670"/>
        <end position="1858"/>
    </location>
</feature>
<keyword evidence="6" id="KW-0396">Initiation factor</keyword>
<feature type="region of interest" description="Disordered" evidence="13">
    <location>
        <begin position="764"/>
        <end position="1177"/>
    </location>
</feature>
<gene>
    <name evidence="18" type="ORF">F2P81_000588</name>
</gene>
<evidence type="ECO:0000259" key="15">
    <source>
        <dbReference type="PROSITE" id="PS51363"/>
    </source>
</evidence>
<evidence type="ECO:0000256" key="2">
    <source>
        <dbReference type="ARBA" id="ARBA00004613"/>
    </source>
</evidence>
<evidence type="ECO:0000256" key="1">
    <source>
        <dbReference type="ARBA" id="ARBA00002831"/>
    </source>
</evidence>
<dbReference type="SUPFAM" id="SSF48371">
    <property type="entry name" value="ARM repeat"/>
    <property type="match status" value="3"/>
</dbReference>
<dbReference type="PROSITE" id="PS51408">
    <property type="entry name" value="TRANSFERRIN_LIKE_4"/>
    <property type="match status" value="2"/>
</dbReference>
<dbReference type="Pfam" id="PF02020">
    <property type="entry name" value="W2"/>
    <property type="match status" value="1"/>
</dbReference>
<keyword evidence="7" id="KW-0597">Phosphoprotein</keyword>
<protein>
    <recommendedName>
        <fullName evidence="4">Serotransferrin</fullName>
    </recommendedName>
</protein>
<dbReference type="GO" id="GO:0005576">
    <property type="term" value="C:extracellular region"/>
    <property type="evidence" value="ECO:0007669"/>
    <property type="project" value="UniProtKB-SubCell"/>
</dbReference>
<dbReference type="SMART" id="SM00515">
    <property type="entry name" value="eIF5C"/>
    <property type="match status" value="1"/>
</dbReference>
<feature type="domain" description="Transferrin-like" evidence="17">
    <location>
        <begin position="339"/>
        <end position="603"/>
    </location>
</feature>
<comment type="subcellular location">
    <subcellularLocation>
        <location evidence="2">Secreted</location>
    </subcellularLocation>
</comment>
<evidence type="ECO:0000256" key="8">
    <source>
        <dbReference type="ARBA" id="ARBA00022737"/>
    </source>
</evidence>
<keyword evidence="5" id="KW-0964">Secreted</keyword>
<evidence type="ECO:0000259" key="16">
    <source>
        <dbReference type="PROSITE" id="PS51366"/>
    </source>
</evidence>
<dbReference type="PROSITE" id="PS00207">
    <property type="entry name" value="TRANSFERRIN_LIKE_3"/>
    <property type="match status" value="1"/>
</dbReference>
<evidence type="ECO:0000256" key="6">
    <source>
        <dbReference type="ARBA" id="ARBA00022540"/>
    </source>
</evidence>
<dbReference type="GO" id="GO:0016281">
    <property type="term" value="C:eukaryotic translation initiation factor 4F complex"/>
    <property type="evidence" value="ECO:0007669"/>
    <property type="project" value="TreeGrafter"/>
</dbReference>
<evidence type="ECO:0000256" key="12">
    <source>
        <dbReference type="SAM" id="Coils"/>
    </source>
</evidence>
<feature type="domain" description="Transferrin-like" evidence="17">
    <location>
        <begin position="24"/>
        <end position="328"/>
    </location>
</feature>
<organism evidence="18 19">
    <name type="scientific">Scophthalmus maximus</name>
    <name type="common">Turbot</name>
    <name type="synonym">Psetta maxima</name>
    <dbReference type="NCBI Taxonomy" id="52904"/>
    <lineage>
        <taxon>Eukaryota</taxon>
        <taxon>Metazoa</taxon>
        <taxon>Chordata</taxon>
        <taxon>Craniata</taxon>
        <taxon>Vertebrata</taxon>
        <taxon>Euteleostomi</taxon>
        <taxon>Actinopterygii</taxon>
        <taxon>Neopterygii</taxon>
        <taxon>Teleostei</taxon>
        <taxon>Neoteleostei</taxon>
        <taxon>Acanthomorphata</taxon>
        <taxon>Carangaria</taxon>
        <taxon>Pleuronectiformes</taxon>
        <taxon>Pleuronectoidei</taxon>
        <taxon>Scophthalmidae</taxon>
        <taxon>Scophthalmus</taxon>
    </lineage>
</organism>
<dbReference type="CDD" id="cd11559">
    <property type="entry name" value="W2_eIF4G1_like"/>
    <property type="match status" value="1"/>
</dbReference>
<dbReference type="GO" id="GO:0006417">
    <property type="term" value="P:regulation of translation"/>
    <property type="evidence" value="ECO:0007669"/>
    <property type="project" value="UniProtKB-KW"/>
</dbReference>
<evidence type="ECO:0000256" key="10">
    <source>
        <dbReference type="ARBA" id="ARBA00022884"/>
    </source>
</evidence>
<dbReference type="Pfam" id="PF00405">
    <property type="entry name" value="Transferrin"/>
    <property type="match status" value="2"/>
</dbReference>
<dbReference type="InterPro" id="IPR016024">
    <property type="entry name" value="ARM-type_fold"/>
</dbReference>
<feature type="compositionally biased region" description="Basic and acidic residues" evidence="13">
    <location>
        <begin position="975"/>
        <end position="993"/>
    </location>
</feature>
<feature type="compositionally biased region" description="Basic and acidic residues" evidence="13">
    <location>
        <begin position="1718"/>
        <end position="1764"/>
    </location>
</feature>
<keyword evidence="14" id="KW-0732">Signal</keyword>
<dbReference type="PANTHER" id="PTHR23253:SF10">
    <property type="entry name" value="EUKARYOTIC TRANSLATION INITIATION FACTOR 4 GAMMA 1"/>
    <property type="match status" value="1"/>
</dbReference>
<feature type="compositionally biased region" description="Low complexity" evidence="13">
    <location>
        <begin position="883"/>
        <end position="897"/>
    </location>
</feature>
<dbReference type="FunFam" id="1.25.40.180:FF:000002">
    <property type="entry name" value="Eukaryotic translation initiation factor 4 gamma, 3, putative"/>
    <property type="match status" value="1"/>
</dbReference>
<feature type="region of interest" description="Disordered" evidence="13">
    <location>
        <begin position="1289"/>
        <end position="1320"/>
    </location>
</feature>
<dbReference type="PRINTS" id="PR00422">
    <property type="entry name" value="TRANSFERRIN"/>
</dbReference>
<dbReference type="SMART" id="SM00094">
    <property type="entry name" value="TR_FER"/>
    <property type="match status" value="2"/>
</dbReference>
<dbReference type="InterPro" id="IPR003890">
    <property type="entry name" value="MIF4G-like_typ-3"/>
</dbReference>
<name>A0A6A4TNT9_SCOMX</name>
<keyword evidence="9" id="KW-0810">Translation regulation</keyword>
<proteinExistence type="inferred from homology"/>
<dbReference type="PANTHER" id="PTHR23253">
    <property type="entry name" value="EUKARYOTIC TRANSLATION INITIATION FACTOR 4 GAMMA"/>
    <property type="match status" value="1"/>
</dbReference>
<dbReference type="Pfam" id="PF02847">
    <property type="entry name" value="MA3"/>
    <property type="match status" value="1"/>
</dbReference>
<sequence>MKLLLLAALLGCLAAASAAPTRELRWCVTSETELRKCSDLAAAAPVFACVRRNSILDCMRAIHAREADAITLDGGDIYQAGLDDYGLHPIIAEEYQSASETCYYAVAVVKKGSGFGFQDLQGKKSCHTGVGKSAGWNIPIGTLLSKELIKWKGSDDISLEEAVSNFFLESCAPGATVSKLCNLCKGDCSKTHSEPYYNYDGAFKCLTENKGEVAFVKHLTVPESEKENYELLCKDNSRAPIDNYANCNLARVPAHAVVTRKDQDMADFIWTSLNSVENFNLFSSEAYAGAKNLMFKDSTKKLVQLPPNTDHFVYLGPTYITILNSLKKVNIPSTPSNALKWCVVGSNEATKCDSWSDAANNDPEIVCTKAHSFEECLKKIMREEADAVTVDGGEVYTAGKCGLVPVMVEQYDQAKVFSSSCAPGADTNSPLCAQCAGNADSMFKCKASSEERYYGYAGAFRCLVEGAGDVAFIKHTIVEENTGANVPDWAKGSKSSDFQLICPEMEQPVPVTEFSSCNLARVSAHAVVTRPETRDRVVNLLKDQQEKFGLNGTDDSFKMFESDSAKNLLFKDSTKCLKEIPATTDYEGFLGKEYMKVMSSLRHCQEFTSVQCDSLTQTSVPFVKRFARRCVRLTAGARAARRACDRSYYPNRPTMATSAPRVQTSSGPRPVGPTHVYPTSSQMMMLSQQQLSFAGSPQGYFIPPPGQYRAPYMPPTQQYPVTSGTAGFYPGTSPAEYTTYAGAYYPAQPQYSPSVQPAPVMINPTQQQQQAPPPQQPPPQPQGPLKRERKPIRIRDPNQGGRDITEEIMSGGRSTTTPTPPQASAADLSPAQTNGEIVQPVATVTRQDENMESSVTADTPPPPATADTEPVIEAKQETDSQMAVCAESAAQSAASPADTEVPSPLIEEQQPPSSLPPAVASTPTPAEAVNKDVSKVGDTVDAPVVPSASLAAQEAPVKVEEPQAAPAPPETAPENEEKTTEEVKKTEKEEEVASSKLEPAVEVAAAVAPVTMAKEEAVTKTATEMSQPPPSAPECAPPQTQSAAPTSAPEPEPEPEPIADETAEPLLSNGLPQDIEDLPEDVAVSDTTPLDKPDALQSQESTPVAKMAAPTQEQDPKPAPEPSSTQAEPVPVAPAEPPAEVVDETWEEKEDKQNATPEPTEQKYQYKGEQWKPIDPEDKKRYDREFLLGFQFSSASVTKPEGLPTISDVVLDKVNKTPLRPVDPARLMNVGPDFTPSYLGNLGSRSVGGPRGPPPGPRRSQQGQRKEPRKIIISSMSLNDDVQLNKAEKAWKPSVKKSTRSRAAEDAAPAVTAEDNDSDEAKTQELFKRLRSILNKLTPQKFQELMKQVTDLTIDTEERLKGAIDLIFEKAISEPNFSVAYANMCRCLMGLKVPTSDKPGTFANFRKLLLNRCQKEFEKDQDDAEIFEKKQKEMEASKDEEERERLRVALEDSKDKARRRSLGNIKFIGELFKLKMLTEAIMHDCVVKLLKNHDEESLECLCRLLSTIGKDLDFEKAKPRMDQYFAQMDKIIKEKKTSSRIRFMLQDILDVRRNNWVPRRGDQGPKTIDQIHKEAEMEEVREQSKVQQLIMNSKESGGRGGGGGGRMGGNMGGRGPHTQGGGRPSQPQDEGWNTVPISKNRPIDTTRLSKITKPGALDFNNQLLAPGGKGMWGSWGKGSSGGTGAKPVSGEQDSGRPATSTLNRFSALQSGSSMSSSDSDRRVPQRSSSSRERGGDRDRGEREKDRFDRFDRSEGRDGRDDRSSRNQITKRSFSRESQERGGRVGDGRTSTEAVRRVASMTDDRKRGSRDRGSRDRGSRDRGSRDRGSRDRGSSKELPAKRESVPTPPPSLPKPALSEEEVEKKACAIIEEYLHINDLKEALQCVTELNSVSLLYVFVRNGVESTLERSTIAREHTGLLLHQLVKAGTLPTEQYYKGMEEILEAAEDMAIDIPHIWLYLAELITPMLHEGGIPMGQLFREISKPLLPLGQASVLLVQILHLLCKGMTPKKVGAMWTEAGLNWSDFLPKDEDVNKFVTKQKVDFTIGEEAELVEEGKKTVLSGEELSKQLDRFLEDKVNDQRIRDWVEANLDEEQTSTNQFVRALMTSVCQSAIICDNPYRVDPLQIKLRASLLQKYLSDEQKELQALYALQALMVHMEQPANLLRMFFDALYDEDVIKEEAFYKWETSKDPAEQTGKGVALKSVTAFFTWLREAEEESDKE</sequence>
<evidence type="ECO:0000256" key="14">
    <source>
        <dbReference type="SAM" id="SignalP"/>
    </source>
</evidence>
<evidence type="ECO:0000313" key="18">
    <source>
        <dbReference type="EMBL" id="KAF0046955.1"/>
    </source>
</evidence>
<dbReference type="Gene3D" id="1.25.40.180">
    <property type="match status" value="3"/>
</dbReference>
<feature type="compositionally biased region" description="Pro residues" evidence="13">
    <location>
        <begin position="1027"/>
        <end position="1036"/>
    </location>
</feature>
<dbReference type="GO" id="GO:0003743">
    <property type="term" value="F:translation initiation factor activity"/>
    <property type="evidence" value="ECO:0007669"/>
    <property type="project" value="UniProtKB-KW"/>
</dbReference>
<feature type="compositionally biased region" description="Gly residues" evidence="13">
    <location>
        <begin position="1598"/>
        <end position="1623"/>
    </location>
</feature>
<feature type="region of interest" description="Disordered" evidence="13">
    <location>
        <begin position="1591"/>
        <end position="1649"/>
    </location>
</feature>
<dbReference type="FunFam" id="3.40.190.10:FF:000095">
    <property type="entry name" value="Lactotransferrin"/>
    <property type="match status" value="1"/>
</dbReference>
<evidence type="ECO:0000256" key="5">
    <source>
        <dbReference type="ARBA" id="ARBA00022525"/>
    </source>
</evidence>
<keyword evidence="8" id="KW-0677">Repeat</keyword>
<feature type="chain" id="PRO_5025669677" description="Serotransferrin" evidence="14">
    <location>
        <begin position="19"/>
        <end position="2221"/>
    </location>
</feature>
<dbReference type="Pfam" id="PF02854">
    <property type="entry name" value="MIF4G"/>
    <property type="match status" value="1"/>
</dbReference>
<evidence type="ECO:0000256" key="11">
    <source>
        <dbReference type="ARBA" id="ARBA00022917"/>
    </source>
</evidence>
<feature type="compositionally biased region" description="Acidic residues" evidence="13">
    <location>
        <begin position="1051"/>
        <end position="1063"/>
    </location>
</feature>
<feature type="domain" description="MI" evidence="16">
    <location>
        <begin position="1860"/>
        <end position="1982"/>
    </location>
</feature>
<dbReference type="Gene3D" id="3.40.190.10">
    <property type="entry name" value="Periplasmic binding protein-like II"/>
    <property type="match status" value="4"/>
</dbReference>
<feature type="compositionally biased region" description="Basic and acidic residues" evidence="13">
    <location>
        <begin position="1773"/>
        <end position="1786"/>
    </location>
</feature>
<feature type="compositionally biased region" description="Low complexity" evidence="13">
    <location>
        <begin position="1037"/>
        <end position="1049"/>
    </location>
</feature>
<evidence type="ECO:0000259" key="17">
    <source>
        <dbReference type="PROSITE" id="PS51408"/>
    </source>
</evidence>
<keyword evidence="11" id="KW-0648">Protein biosynthesis</keyword>
<evidence type="ECO:0000256" key="3">
    <source>
        <dbReference type="ARBA" id="ARBA00005775"/>
    </source>
</evidence>
<dbReference type="SMART" id="SM00544">
    <property type="entry name" value="MA3"/>
    <property type="match status" value="1"/>
</dbReference>
<dbReference type="SMART" id="SM00543">
    <property type="entry name" value="MIF4G"/>
    <property type="match status" value="1"/>
</dbReference>
<feature type="domain" description="W2" evidence="15">
    <location>
        <begin position="2055"/>
        <end position="2221"/>
    </location>
</feature>
<feature type="compositionally biased region" description="Basic and acidic residues" evidence="13">
    <location>
        <begin position="1801"/>
        <end position="1843"/>
    </location>
</feature>
<accession>A0A6A4TNT9</accession>
<comment type="function">
    <text evidence="1">Transferrins are iron binding transport proteins which can bind two Fe(3+) ions in association with the binding of an anion, usually bicarbonate.</text>
</comment>
<dbReference type="PROSITE" id="PS00206">
    <property type="entry name" value="TRANSFERRIN_LIKE_2"/>
    <property type="match status" value="2"/>
</dbReference>
<feature type="compositionally biased region" description="Low complexity" evidence="13">
    <location>
        <begin position="1706"/>
        <end position="1717"/>
    </location>
</feature>